<evidence type="ECO:0000256" key="1">
    <source>
        <dbReference type="ARBA" id="ARBA00005417"/>
    </source>
</evidence>
<comment type="similarity">
    <text evidence="1">Belongs to the ABC transporter superfamily.</text>
</comment>
<dbReference type="EMBL" id="DWYR01000003">
    <property type="protein sequence ID" value="HJA98116.1"/>
    <property type="molecule type" value="Genomic_DNA"/>
</dbReference>
<evidence type="ECO:0000313" key="6">
    <source>
        <dbReference type="Proteomes" id="UP000824259"/>
    </source>
</evidence>
<dbReference type="SUPFAM" id="SSF52540">
    <property type="entry name" value="P-loop containing nucleoside triphosphate hydrolases"/>
    <property type="match status" value="1"/>
</dbReference>
<gene>
    <name evidence="5" type="ORF">H9779_00735</name>
</gene>
<dbReference type="GO" id="GO:0022857">
    <property type="term" value="F:transmembrane transporter activity"/>
    <property type="evidence" value="ECO:0007669"/>
    <property type="project" value="TreeGrafter"/>
</dbReference>
<dbReference type="PROSITE" id="PS00211">
    <property type="entry name" value="ABC_TRANSPORTER_1"/>
    <property type="match status" value="1"/>
</dbReference>
<dbReference type="GO" id="GO:0005886">
    <property type="term" value="C:plasma membrane"/>
    <property type="evidence" value="ECO:0007669"/>
    <property type="project" value="TreeGrafter"/>
</dbReference>
<dbReference type="PROSITE" id="PS50893">
    <property type="entry name" value="ABC_TRANSPORTER_2"/>
    <property type="match status" value="1"/>
</dbReference>
<name>A0A9D2ICN3_9BACT</name>
<evidence type="ECO:0000259" key="4">
    <source>
        <dbReference type="PROSITE" id="PS50893"/>
    </source>
</evidence>
<evidence type="ECO:0000313" key="5">
    <source>
        <dbReference type="EMBL" id="HJA98116.1"/>
    </source>
</evidence>
<keyword evidence="3 5" id="KW-0067">ATP-binding</keyword>
<sequence>MDKISLQRVLPAVFAETPPADSDIWLKEVTLEKGTVYLVEAASGSGKSSFCSYLYGYRRDYSGRILFDDQDIRSLSMTQWSRLRRNSLSMLFQELRLFPELSALDNVRLKNKLTGYRSEAQIASFFEALGIADKAETPVAKLSFGQQQRVAFIRMLCQPADFMSLDEPMSHLDDRNAATMARILLDEARKSGAGVVVTSIGKRFDIAYDKIFAL</sequence>
<dbReference type="PANTHER" id="PTHR24220:SF689">
    <property type="entry name" value="LIPOPROTEIN-RELEASING SYSTEM ATP-BINDING PROTEIN LOLD"/>
    <property type="match status" value="1"/>
</dbReference>
<dbReference type="InterPro" id="IPR015854">
    <property type="entry name" value="ABC_transpr_LolD-like"/>
</dbReference>
<accession>A0A9D2ICN3</accession>
<dbReference type="PANTHER" id="PTHR24220">
    <property type="entry name" value="IMPORT ATP-BINDING PROTEIN"/>
    <property type="match status" value="1"/>
</dbReference>
<dbReference type="Gene3D" id="3.40.50.300">
    <property type="entry name" value="P-loop containing nucleotide triphosphate hydrolases"/>
    <property type="match status" value="1"/>
</dbReference>
<evidence type="ECO:0000256" key="2">
    <source>
        <dbReference type="ARBA" id="ARBA00022741"/>
    </source>
</evidence>
<reference evidence="5" key="2">
    <citation type="submission" date="2021-04" db="EMBL/GenBank/DDBJ databases">
        <authorList>
            <person name="Gilroy R."/>
        </authorList>
    </citation>
    <scope>NUCLEOTIDE SEQUENCE</scope>
    <source>
        <strain evidence="5">CHK169-11906</strain>
    </source>
</reference>
<reference evidence="5" key="1">
    <citation type="journal article" date="2021" name="PeerJ">
        <title>Extensive microbial diversity within the chicken gut microbiome revealed by metagenomics and culture.</title>
        <authorList>
            <person name="Gilroy R."/>
            <person name="Ravi A."/>
            <person name="Getino M."/>
            <person name="Pursley I."/>
            <person name="Horton D.L."/>
            <person name="Alikhan N.F."/>
            <person name="Baker D."/>
            <person name="Gharbi K."/>
            <person name="Hall N."/>
            <person name="Watson M."/>
            <person name="Adriaenssens E.M."/>
            <person name="Foster-Nyarko E."/>
            <person name="Jarju S."/>
            <person name="Secka A."/>
            <person name="Antonio M."/>
            <person name="Oren A."/>
            <person name="Chaudhuri R.R."/>
            <person name="La Ragione R."/>
            <person name="Hildebrand F."/>
            <person name="Pallen M.J."/>
        </authorList>
    </citation>
    <scope>NUCLEOTIDE SEQUENCE</scope>
    <source>
        <strain evidence="5">CHK169-11906</strain>
    </source>
</reference>
<feature type="domain" description="ABC transporter" evidence="4">
    <location>
        <begin position="4"/>
        <end position="213"/>
    </location>
</feature>
<proteinExistence type="inferred from homology"/>
<dbReference type="InterPro" id="IPR003439">
    <property type="entry name" value="ABC_transporter-like_ATP-bd"/>
</dbReference>
<dbReference type="Pfam" id="PF00005">
    <property type="entry name" value="ABC_tran"/>
    <property type="match status" value="1"/>
</dbReference>
<dbReference type="GO" id="GO:0016887">
    <property type="term" value="F:ATP hydrolysis activity"/>
    <property type="evidence" value="ECO:0007669"/>
    <property type="project" value="InterPro"/>
</dbReference>
<evidence type="ECO:0000256" key="3">
    <source>
        <dbReference type="ARBA" id="ARBA00022840"/>
    </source>
</evidence>
<dbReference type="GO" id="GO:0005524">
    <property type="term" value="F:ATP binding"/>
    <property type="evidence" value="ECO:0007669"/>
    <property type="project" value="UniProtKB-KW"/>
</dbReference>
<comment type="caution">
    <text evidence="5">The sequence shown here is derived from an EMBL/GenBank/DDBJ whole genome shotgun (WGS) entry which is preliminary data.</text>
</comment>
<protein>
    <submittedName>
        <fullName evidence="5">ATP-binding cassette domain-containing protein</fullName>
    </submittedName>
</protein>
<keyword evidence="2" id="KW-0547">Nucleotide-binding</keyword>
<dbReference type="InterPro" id="IPR027417">
    <property type="entry name" value="P-loop_NTPase"/>
</dbReference>
<dbReference type="AlphaFoldDB" id="A0A9D2ICN3"/>
<organism evidence="5 6">
    <name type="scientific">Candidatus Alistipes avicola</name>
    <dbReference type="NCBI Taxonomy" id="2838432"/>
    <lineage>
        <taxon>Bacteria</taxon>
        <taxon>Pseudomonadati</taxon>
        <taxon>Bacteroidota</taxon>
        <taxon>Bacteroidia</taxon>
        <taxon>Bacteroidales</taxon>
        <taxon>Rikenellaceae</taxon>
        <taxon>Alistipes</taxon>
    </lineage>
</organism>
<dbReference type="InterPro" id="IPR017871">
    <property type="entry name" value="ABC_transporter-like_CS"/>
</dbReference>
<dbReference type="Proteomes" id="UP000824259">
    <property type="component" value="Unassembled WGS sequence"/>
</dbReference>